<sequence>MTNNEPKAVTYDRYGRMNYHPDFHGNQGKPWITIDEQFLIDNYESMGPEQVSFALERTIHTVMTRVYQLRKKGLMSKPAKIKRHRRMRQNVN</sequence>
<protein>
    <submittedName>
        <fullName evidence="1">Uncharacterized protein</fullName>
    </submittedName>
</protein>
<organism evidence="1 2">
    <name type="scientific">Vibrio cidicii</name>
    <dbReference type="NCBI Taxonomy" id="1763883"/>
    <lineage>
        <taxon>Bacteria</taxon>
        <taxon>Pseudomonadati</taxon>
        <taxon>Pseudomonadota</taxon>
        <taxon>Gammaproteobacteria</taxon>
        <taxon>Vibrionales</taxon>
        <taxon>Vibrionaceae</taxon>
        <taxon>Vibrio</taxon>
    </lineage>
</organism>
<reference evidence="2" key="1">
    <citation type="submission" date="2015-12" db="EMBL/GenBank/DDBJ databases">
        <authorList>
            <person name="Shamseldin A."/>
            <person name="Moawad H."/>
            <person name="Abd El-Rahim W.M."/>
            <person name="Sadowsky M.J."/>
        </authorList>
    </citation>
    <scope>NUCLEOTIDE SEQUENCE [LARGE SCALE GENOMIC DNA]</scope>
    <source>
        <strain evidence="2">2538-88</strain>
    </source>
</reference>
<name>A0A151KYH7_9VIBR</name>
<evidence type="ECO:0000313" key="2">
    <source>
        <dbReference type="Proteomes" id="UP000075346"/>
    </source>
</evidence>
<proteinExistence type="predicted"/>
<evidence type="ECO:0000313" key="1">
    <source>
        <dbReference type="EMBL" id="KYN88869.1"/>
    </source>
</evidence>
<dbReference type="Proteomes" id="UP000075346">
    <property type="component" value="Unassembled WGS sequence"/>
</dbReference>
<accession>A0A151KYH7</accession>
<comment type="caution">
    <text evidence="1">The sequence shown here is derived from an EMBL/GenBank/DDBJ whole genome shotgun (WGS) entry which is preliminary data.</text>
</comment>
<dbReference type="AlphaFoldDB" id="A0A151KYH7"/>
<gene>
    <name evidence="1" type="ORF">ATY37_14775</name>
</gene>
<dbReference type="EMBL" id="LOBR01000032">
    <property type="protein sequence ID" value="KYN88869.1"/>
    <property type="molecule type" value="Genomic_DNA"/>
</dbReference>